<dbReference type="InParanoid" id="A0A136IZQ3"/>
<organism evidence="1 2">
    <name type="scientific">Microdochium bolleyi</name>
    <dbReference type="NCBI Taxonomy" id="196109"/>
    <lineage>
        <taxon>Eukaryota</taxon>
        <taxon>Fungi</taxon>
        <taxon>Dikarya</taxon>
        <taxon>Ascomycota</taxon>
        <taxon>Pezizomycotina</taxon>
        <taxon>Sordariomycetes</taxon>
        <taxon>Xylariomycetidae</taxon>
        <taxon>Xylariales</taxon>
        <taxon>Microdochiaceae</taxon>
        <taxon>Microdochium</taxon>
    </lineage>
</organism>
<keyword evidence="2" id="KW-1185">Reference proteome</keyword>
<dbReference type="AlphaFoldDB" id="A0A136IZQ3"/>
<reference evidence="2" key="1">
    <citation type="submission" date="2016-02" db="EMBL/GenBank/DDBJ databases">
        <title>Draft genome sequence of Microdochium bolleyi, a fungal endophyte of beachgrass.</title>
        <authorList>
            <consortium name="DOE Joint Genome Institute"/>
            <person name="David A.S."/>
            <person name="May G."/>
            <person name="Haridas S."/>
            <person name="Lim J."/>
            <person name="Wang M."/>
            <person name="Labutti K."/>
            <person name="Lipzen A."/>
            <person name="Barry K."/>
            <person name="Grigoriev I.V."/>
        </authorList>
    </citation>
    <scope>NUCLEOTIDE SEQUENCE [LARGE SCALE GENOMIC DNA]</scope>
    <source>
        <strain evidence="2">J235TASD1</strain>
    </source>
</reference>
<protein>
    <submittedName>
        <fullName evidence="1">Uncharacterized protein</fullName>
    </submittedName>
</protein>
<dbReference type="Proteomes" id="UP000070501">
    <property type="component" value="Unassembled WGS sequence"/>
</dbReference>
<accession>A0A136IZQ3</accession>
<dbReference type="EMBL" id="KQ964252">
    <property type="protein sequence ID" value="KXJ90460.1"/>
    <property type="molecule type" value="Genomic_DNA"/>
</dbReference>
<evidence type="ECO:0000313" key="2">
    <source>
        <dbReference type="Proteomes" id="UP000070501"/>
    </source>
</evidence>
<proteinExistence type="predicted"/>
<sequence length="72" mass="7907">MLSQRLVTLLPSFRSATGVDEAACLLPFMDFVKRPSSFTSLCWNPVRATTIAPWELIVSACLSEPGFSVWAS</sequence>
<gene>
    <name evidence="1" type="ORF">Micbo1qcDRAFT_164036</name>
</gene>
<evidence type="ECO:0000313" key="1">
    <source>
        <dbReference type="EMBL" id="KXJ90460.1"/>
    </source>
</evidence>
<name>A0A136IZQ3_9PEZI</name>